<dbReference type="Gene3D" id="2.40.420.20">
    <property type="match status" value="1"/>
</dbReference>
<evidence type="ECO:0000313" key="7">
    <source>
        <dbReference type="EMBL" id="NSX54753.1"/>
    </source>
</evidence>
<dbReference type="NCBIfam" id="TIGR01730">
    <property type="entry name" value="RND_mfp"/>
    <property type="match status" value="1"/>
</dbReference>
<proteinExistence type="inferred from homology"/>
<gene>
    <name evidence="7" type="ORF">HRQ87_08040</name>
</gene>
<protein>
    <submittedName>
        <fullName evidence="7">Efflux RND transporter periplasmic adaptor subunit</fullName>
    </submittedName>
</protein>
<dbReference type="Pfam" id="PF25989">
    <property type="entry name" value="YknX_C"/>
    <property type="match status" value="1"/>
</dbReference>
<dbReference type="EMBL" id="JABUFE010000003">
    <property type="protein sequence ID" value="NSX54753.1"/>
    <property type="molecule type" value="Genomic_DNA"/>
</dbReference>
<dbReference type="Gene3D" id="2.40.50.100">
    <property type="match status" value="1"/>
</dbReference>
<dbReference type="SUPFAM" id="SSF111369">
    <property type="entry name" value="HlyD-like secretion proteins"/>
    <property type="match status" value="1"/>
</dbReference>
<evidence type="ECO:0000256" key="2">
    <source>
        <dbReference type="SAM" id="Coils"/>
    </source>
</evidence>
<keyword evidence="2" id="KW-0175">Coiled coil</keyword>
<dbReference type="PANTHER" id="PTHR30469:SF15">
    <property type="entry name" value="HLYD FAMILY OF SECRETION PROTEINS"/>
    <property type="match status" value="1"/>
</dbReference>
<reference evidence="7 8" key="1">
    <citation type="submission" date="2020-06" db="EMBL/GenBank/DDBJ databases">
        <title>Sulfitobacter algicola sp. nov., isolated from green algae.</title>
        <authorList>
            <person name="Wang C."/>
        </authorList>
    </citation>
    <scope>NUCLEOTIDE SEQUENCE [LARGE SCALE GENOMIC DNA]</scope>
    <source>
        <strain evidence="7 8">1151</strain>
    </source>
</reference>
<dbReference type="Gene3D" id="2.40.30.170">
    <property type="match status" value="1"/>
</dbReference>
<dbReference type="Proteomes" id="UP000777935">
    <property type="component" value="Unassembled WGS sequence"/>
</dbReference>
<feature type="chain" id="PRO_5046325639" evidence="4">
    <location>
        <begin position="26"/>
        <end position="375"/>
    </location>
</feature>
<name>A0ABX2IPG0_9RHOB</name>
<dbReference type="InterPro" id="IPR006143">
    <property type="entry name" value="RND_pump_MFP"/>
</dbReference>
<keyword evidence="4" id="KW-0732">Signal</keyword>
<feature type="signal peptide" evidence="4">
    <location>
        <begin position="1"/>
        <end position="25"/>
    </location>
</feature>
<dbReference type="InterPro" id="IPR058647">
    <property type="entry name" value="BSH_CzcB-like"/>
</dbReference>
<feature type="coiled-coil region" evidence="2">
    <location>
        <begin position="149"/>
        <end position="176"/>
    </location>
</feature>
<comment type="similarity">
    <text evidence="1">Belongs to the membrane fusion protein (MFP) (TC 8.A.1) family.</text>
</comment>
<sequence>MQHRQAISKLGSLALIAFLPVVALAQGGPSTVGVETIEVRELSETVPVFGEVVASRDSAIAARVSGLVDQVNVLTGDTVAQGDVLVQLDDDILQIERDQARAALAEAQAGIQVANARLQRTTSGFDRVEALRGTSAFSEGRFDDAQGDLAESRGQLAEADARLLNAQAALAQAQYNLDRASVVAPFPGTVLSVEADPGQYIQLGSSVARLLDTSALEIEANVPSQYIAALTPDLTVTSQTEDGIDVILTVRAVLPTEFSATRTRPVRFMASFPENGRPIAVGQSITLSVPVAAPRDVLSVPKDALVQGRGGWTVFVNADGTAQPRPISIGVAMGDRFEVLDGLSEGEQVVVRGNERLRPGQPIQAAGSPQTTQAN</sequence>
<evidence type="ECO:0000256" key="4">
    <source>
        <dbReference type="SAM" id="SignalP"/>
    </source>
</evidence>
<dbReference type="InterPro" id="IPR058637">
    <property type="entry name" value="YknX-like_C"/>
</dbReference>
<organism evidence="7 8">
    <name type="scientific">Parasulfitobacter algicola</name>
    <dbReference type="NCBI Taxonomy" id="2614809"/>
    <lineage>
        <taxon>Bacteria</taxon>
        <taxon>Pseudomonadati</taxon>
        <taxon>Pseudomonadota</taxon>
        <taxon>Alphaproteobacteria</taxon>
        <taxon>Rhodobacterales</taxon>
        <taxon>Roseobacteraceae</taxon>
        <taxon>Parasulfitobacter</taxon>
    </lineage>
</organism>
<feature type="domain" description="CzcB-like barrel-sandwich hybrid" evidence="5">
    <location>
        <begin position="59"/>
        <end position="210"/>
    </location>
</feature>
<dbReference type="Pfam" id="PF25973">
    <property type="entry name" value="BSH_CzcB"/>
    <property type="match status" value="1"/>
</dbReference>
<feature type="domain" description="YknX-like C-terminal permuted SH3-like" evidence="6">
    <location>
        <begin position="297"/>
        <end position="364"/>
    </location>
</feature>
<dbReference type="Gene3D" id="1.10.287.470">
    <property type="entry name" value="Helix hairpin bin"/>
    <property type="match status" value="1"/>
</dbReference>
<dbReference type="RefSeq" id="WP_174137067.1">
    <property type="nucleotide sequence ID" value="NZ_JABUFE010000003.1"/>
</dbReference>
<evidence type="ECO:0000256" key="3">
    <source>
        <dbReference type="SAM" id="MobiDB-lite"/>
    </source>
</evidence>
<accession>A0ABX2IPG0</accession>
<evidence type="ECO:0000256" key="1">
    <source>
        <dbReference type="ARBA" id="ARBA00009477"/>
    </source>
</evidence>
<feature type="region of interest" description="Disordered" evidence="3">
    <location>
        <begin position="356"/>
        <end position="375"/>
    </location>
</feature>
<evidence type="ECO:0000313" key="8">
    <source>
        <dbReference type="Proteomes" id="UP000777935"/>
    </source>
</evidence>
<comment type="caution">
    <text evidence="7">The sequence shown here is derived from an EMBL/GenBank/DDBJ whole genome shotgun (WGS) entry which is preliminary data.</text>
</comment>
<keyword evidence="8" id="KW-1185">Reference proteome</keyword>
<dbReference type="PANTHER" id="PTHR30469">
    <property type="entry name" value="MULTIDRUG RESISTANCE PROTEIN MDTA"/>
    <property type="match status" value="1"/>
</dbReference>
<evidence type="ECO:0000259" key="5">
    <source>
        <dbReference type="Pfam" id="PF25973"/>
    </source>
</evidence>
<evidence type="ECO:0000259" key="6">
    <source>
        <dbReference type="Pfam" id="PF25989"/>
    </source>
</evidence>